<dbReference type="EMBL" id="OY731400">
    <property type="protein sequence ID" value="CAJ1941497.1"/>
    <property type="molecule type" value="Genomic_DNA"/>
</dbReference>
<proteinExistence type="predicted"/>
<gene>
    <name evidence="1" type="ORF">AYBTSS11_LOCUS10301</name>
</gene>
<keyword evidence="2" id="KW-1185">Reference proteome</keyword>
<reference evidence="1" key="1">
    <citation type="submission" date="2023-10" db="EMBL/GenBank/DDBJ databases">
        <authorList>
            <person name="Domelevo Entfellner J.-B."/>
        </authorList>
    </citation>
    <scope>NUCLEOTIDE SEQUENCE</scope>
</reference>
<dbReference type="AlphaFoldDB" id="A0AA86S440"/>
<dbReference type="Gramene" id="rna-AYBTSS11_LOCUS10301">
    <property type="protein sequence ID" value="CAJ1941497.1"/>
    <property type="gene ID" value="gene-AYBTSS11_LOCUS10301"/>
</dbReference>
<organism evidence="1 2">
    <name type="scientific">Sphenostylis stenocarpa</name>
    <dbReference type="NCBI Taxonomy" id="92480"/>
    <lineage>
        <taxon>Eukaryota</taxon>
        <taxon>Viridiplantae</taxon>
        <taxon>Streptophyta</taxon>
        <taxon>Embryophyta</taxon>
        <taxon>Tracheophyta</taxon>
        <taxon>Spermatophyta</taxon>
        <taxon>Magnoliopsida</taxon>
        <taxon>eudicotyledons</taxon>
        <taxon>Gunneridae</taxon>
        <taxon>Pentapetalae</taxon>
        <taxon>rosids</taxon>
        <taxon>fabids</taxon>
        <taxon>Fabales</taxon>
        <taxon>Fabaceae</taxon>
        <taxon>Papilionoideae</taxon>
        <taxon>50 kb inversion clade</taxon>
        <taxon>NPAAA clade</taxon>
        <taxon>indigoferoid/millettioid clade</taxon>
        <taxon>Phaseoleae</taxon>
        <taxon>Sphenostylis</taxon>
    </lineage>
</organism>
<evidence type="ECO:0000313" key="2">
    <source>
        <dbReference type="Proteomes" id="UP001189624"/>
    </source>
</evidence>
<name>A0AA86S440_9FABA</name>
<accession>A0AA86S440</accession>
<evidence type="ECO:0000313" key="1">
    <source>
        <dbReference type="EMBL" id="CAJ1941497.1"/>
    </source>
</evidence>
<protein>
    <submittedName>
        <fullName evidence="1">Uncharacterized protein</fullName>
    </submittedName>
</protein>
<dbReference type="Proteomes" id="UP001189624">
    <property type="component" value="Chromosome 3"/>
</dbReference>
<sequence length="67" mass="7542">MREMEARSGHGNRMVRETVWFFVAVGAGEWEKSEILEGEENVRVKRGGGSVKVYAPSEPKKPNSSYL</sequence>